<dbReference type="PANTHER" id="PTHR44394:SF1">
    <property type="entry name" value="BETA-ALANINE-ACTIVATING ENZYME"/>
    <property type="match status" value="1"/>
</dbReference>
<dbReference type="InterPro" id="IPR045851">
    <property type="entry name" value="AMP-bd_C_sf"/>
</dbReference>
<dbReference type="SUPFAM" id="SSF47336">
    <property type="entry name" value="ACP-like"/>
    <property type="match status" value="1"/>
</dbReference>
<dbReference type="InterPro" id="IPR052091">
    <property type="entry name" value="Beta-ala_Activ/Resist"/>
</dbReference>
<comment type="caution">
    <text evidence="2">The sequence shown here is derived from an EMBL/GenBank/DDBJ whole genome shotgun (WGS) entry which is preliminary data.</text>
</comment>
<dbReference type="InterPro" id="IPR042099">
    <property type="entry name" value="ANL_N_sf"/>
</dbReference>
<organism evidence="2 3">
    <name type="scientific">Diploptera punctata</name>
    <name type="common">Pacific beetle cockroach</name>
    <dbReference type="NCBI Taxonomy" id="6984"/>
    <lineage>
        <taxon>Eukaryota</taxon>
        <taxon>Metazoa</taxon>
        <taxon>Ecdysozoa</taxon>
        <taxon>Arthropoda</taxon>
        <taxon>Hexapoda</taxon>
        <taxon>Insecta</taxon>
        <taxon>Pterygota</taxon>
        <taxon>Neoptera</taxon>
        <taxon>Polyneoptera</taxon>
        <taxon>Dictyoptera</taxon>
        <taxon>Blattodea</taxon>
        <taxon>Blaberoidea</taxon>
        <taxon>Blaberidae</taxon>
        <taxon>Diplopterinae</taxon>
        <taxon>Diploptera</taxon>
    </lineage>
</organism>
<dbReference type="PANTHER" id="PTHR44394">
    <property type="entry name" value="BETA-ALANINE-ACTIVATING ENZYME"/>
    <property type="match status" value="1"/>
</dbReference>
<protein>
    <recommendedName>
        <fullName evidence="1">AMP-dependent synthetase/ligase domain-containing protein</fullName>
    </recommendedName>
</protein>
<evidence type="ECO:0000259" key="1">
    <source>
        <dbReference type="Pfam" id="PF00501"/>
    </source>
</evidence>
<dbReference type="AlphaFoldDB" id="A0AAD8A5S8"/>
<dbReference type="SUPFAM" id="SSF56801">
    <property type="entry name" value="Acetyl-CoA synthetase-like"/>
    <property type="match status" value="1"/>
</dbReference>
<evidence type="ECO:0000313" key="2">
    <source>
        <dbReference type="EMBL" id="KAJ9592987.1"/>
    </source>
</evidence>
<sequence>REINKTLLHKESSLRVLLLGGEPCPTKDILKYWKMNGNRTQLYNIYGITEVSCWASIYKIILNEDKDIDINEELKIPLGDALSFTTLKVKDNLGNEIVDGEGELFVGSMTRVCLLDNETIQDLEFPVFRATGDIVQINSSNGKLYYLGRNNNVFKRFGNRVSLDKVNETSNSHNEVAQSCCIWNEQLSRLCLFLVVDNNSSNYNNFEEEFRKYLLKKLNLSHIPDAIIIVKSLPLTSHGKIDIGKLENIIKRKTNCNIERCCEIGNVINCFTLLWSQYLSLRSPPNPDDNFVQNGGSSIFALNLVSDLNEMLGTFRSDGLISYLLGHYTFNDCCNYLLSKTE</sequence>
<dbReference type="GO" id="GO:0043041">
    <property type="term" value="P:amino acid activation for nonribosomal peptide biosynthetic process"/>
    <property type="evidence" value="ECO:0007669"/>
    <property type="project" value="TreeGrafter"/>
</dbReference>
<gene>
    <name evidence="2" type="ORF">L9F63_015357</name>
</gene>
<dbReference type="Proteomes" id="UP001233999">
    <property type="component" value="Unassembled WGS sequence"/>
</dbReference>
<feature type="domain" description="AMP-dependent synthetase/ligase" evidence="1">
    <location>
        <begin position="11"/>
        <end position="108"/>
    </location>
</feature>
<accession>A0AAD8A5S8</accession>
<dbReference type="InterPro" id="IPR036736">
    <property type="entry name" value="ACP-like_sf"/>
</dbReference>
<proteinExistence type="predicted"/>
<reference evidence="2" key="1">
    <citation type="journal article" date="2023" name="IScience">
        <title>Live-bearing cockroach genome reveals convergent evolutionary mechanisms linked to viviparity in insects and beyond.</title>
        <authorList>
            <person name="Fouks B."/>
            <person name="Harrison M.C."/>
            <person name="Mikhailova A.A."/>
            <person name="Marchal E."/>
            <person name="English S."/>
            <person name="Carruthers M."/>
            <person name="Jennings E.C."/>
            <person name="Chiamaka E.L."/>
            <person name="Frigard R.A."/>
            <person name="Pippel M."/>
            <person name="Attardo G.M."/>
            <person name="Benoit J.B."/>
            <person name="Bornberg-Bauer E."/>
            <person name="Tobe S.S."/>
        </authorList>
    </citation>
    <scope>NUCLEOTIDE SEQUENCE</scope>
    <source>
        <strain evidence="2">Stay&amp;Tobe</strain>
    </source>
</reference>
<dbReference type="Pfam" id="PF00501">
    <property type="entry name" value="AMP-binding"/>
    <property type="match status" value="1"/>
</dbReference>
<dbReference type="Gene3D" id="3.30.300.30">
    <property type="match status" value="1"/>
</dbReference>
<dbReference type="InterPro" id="IPR000873">
    <property type="entry name" value="AMP-dep_synth/lig_dom"/>
</dbReference>
<evidence type="ECO:0000313" key="3">
    <source>
        <dbReference type="Proteomes" id="UP001233999"/>
    </source>
</evidence>
<reference evidence="2" key="2">
    <citation type="submission" date="2023-05" db="EMBL/GenBank/DDBJ databases">
        <authorList>
            <person name="Fouks B."/>
        </authorList>
    </citation>
    <scope>NUCLEOTIDE SEQUENCE</scope>
    <source>
        <strain evidence="2">Stay&amp;Tobe</strain>
        <tissue evidence="2">Testes</tissue>
    </source>
</reference>
<dbReference type="Gene3D" id="3.40.50.12780">
    <property type="entry name" value="N-terminal domain of ligase-like"/>
    <property type="match status" value="1"/>
</dbReference>
<feature type="non-terminal residue" evidence="2">
    <location>
        <position position="1"/>
    </location>
</feature>
<dbReference type="EMBL" id="JASPKZ010003794">
    <property type="protein sequence ID" value="KAJ9592987.1"/>
    <property type="molecule type" value="Genomic_DNA"/>
</dbReference>
<keyword evidence="3" id="KW-1185">Reference proteome</keyword>
<name>A0AAD8A5S8_DIPPU</name>